<dbReference type="Pfam" id="PF04314">
    <property type="entry name" value="PCuAC"/>
    <property type="match status" value="1"/>
</dbReference>
<keyword evidence="3" id="KW-1185">Reference proteome</keyword>
<name>A0A1E5CC52_9GAMM</name>
<comment type="caution">
    <text evidence="2">The sequence shown here is derived from an EMBL/GenBank/DDBJ whole genome shotgun (WGS) entry which is preliminary data.</text>
</comment>
<dbReference type="PANTHER" id="PTHR36302">
    <property type="entry name" value="BLR7088 PROTEIN"/>
    <property type="match status" value="1"/>
</dbReference>
<dbReference type="PANTHER" id="PTHR36302:SF1">
    <property type="entry name" value="COPPER CHAPERONE PCU(A)C"/>
    <property type="match status" value="1"/>
</dbReference>
<dbReference type="Gene3D" id="2.60.40.1890">
    <property type="entry name" value="PCu(A)C copper chaperone"/>
    <property type="match status" value="1"/>
</dbReference>
<dbReference type="Proteomes" id="UP000095039">
    <property type="component" value="Unassembled WGS sequence"/>
</dbReference>
<evidence type="ECO:0000256" key="1">
    <source>
        <dbReference type="SAM" id="SignalP"/>
    </source>
</evidence>
<dbReference type="SUPFAM" id="SSF110087">
    <property type="entry name" value="DR1885-like metal-binding protein"/>
    <property type="match status" value="1"/>
</dbReference>
<dbReference type="RefSeq" id="WP_016958768.1">
    <property type="nucleotide sequence ID" value="NZ_AJWN02000032.1"/>
</dbReference>
<dbReference type="InterPro" id="IPR007410">
    <property type="entry name" value="LpqE-like"/>
</dbReference>
<protein>
    <recommendedName>
        <fullName evidence="4">Copper chaperone PCu(A)C</fullName>
    </recommendedName>
</protein>
<dbReference type="AlphaFoldDB" id="A0A1E5CC52"/>
<sequence>MKASSSLCALLIGLFTFSAQATIEINDPYARATPPRAPNSAAFMVLVNSGDKSVNLVRAATPAAGKVELHSHVMADGMMKMRQVENIAIPSHGKATLEPGGLHVMLFDLAAPLKEGESLPLTLHFSDGTEITQSVPIRKTIVESKMKHSHDNG</sequence>
<reference evidence="2 3" key="1">
    <citation type="journal article" date="2012" name="Science">
        <title>Ecological populations of bacteria act as socially cohesive units of antibiotic production and resistance.</title>
        <authorList>
            <person name="Cordero O.X."/>
            <person name="Wildschutte H."/>
            <person name="Kirkup B."/>
            <person name="Proehl S."/>
            <person name="Ngo L."/>
            <person name="Hussain F."/>
            <person name="Le Roux F."/>
            <person name="Mincer T."/>
            <person name="Polz M.F."/>
        </authorList>
    </citation>
    <scope>NUCLEOTIDE SEQUENCE [LARGE SCALE GENOMIC DNA]</scope>
    <source>
        <strain evidence="2 3">FF-454</strain>
    </source>
</reference>
<evidence type="ECO:0000313" key="2">
    <source>
        <dbReference type="EMBL" id="OEE63059.1"/>
    </source>
</evidence>
<evidence type="ECO:0008006" key="4">
    <source>
        <dbReference type="Google" id="ProtNLM"/>
    </source>
</evidence>
<dbReference type="InterPro" id="IPR036182">
    <property type="entry name" value="PCuAC_sf"/>
</dbReference>
<gene>
    <name evidence="2" type="ORF">A1OK_20975</name>
</gene>
<accession>A0A1E5CC52</accession>
<evidence type="ECO:0000313" key="3">
    <source>
        <dbReference type="Proteomes" id="UP000095039"/>
    </source>
</evidence>
<feature type="signal peptide" evidence="1">
    <location>
        <begin position="1"/>
        <end position="21"/>
    </location>
</feature>
<feature type="chain" id="PRO_5009172727" description="Copper chaperone PCu(A)C" evidence="1">
    <location>
        <begin position="22"/>
        <end position="153"/>
    </location>
</feature>
<dbReference type="InterPro" id="IPR058248">
    <property type="entry name" value="Lxx211020-like"/>
</dbReference>
<proteinExistence type="predicted"/>
<dbReference type="EMBL" id="AJWN02000032">
    <property type="protein sequence ID" value="OEE63059.1"/>
    <property type="molecule type" value="Genomic_DNA"/>
</dbReference>
<keyword evidence="1" id="KW-0732">Signal</keyword>
<organism evidence="2 3">
    <name type="scientific">Enterovibrio norvegicus FF-454</name>
    <dbReference type="NCBI Taxonomy" id="1185651"/>
    <lineage>
        <taxon>Bacteria</taxon>
        <taxon>Pseudomonadati</taxon>
        <taxon>Pseudomonadota</taxon>
        <taxon>Gammaproteobacteria</taxon>
        <taxon>Vibrionales</taxon>
        <taxon>Vibrionaceae</taxon>
        <taxon>Enterovibrio</taxon>
    </lineage>
</organism>